<protein>
    <recommendedName>
        <fullName evidence="2">UPF0102 protein GII30_09625</fullName>
    </recommendedName>
</protein>
<accession>A0A857MIW2</accession>
<dbReference type="RefSeq" id="WP_040515032.1">
    <property type="nucleotide sequence ID" value="NZ_CP045804.1"/>
</dbReference>
<name>A0A857MIW2_9ACTN</name>
<evidence type="ECO:0000256" key="1">
    <source>
        <dbReference type="ARBA" id="ARBA00006738"/>
    </source>
</evidence>
<organism evidence="3">
    <name type="scientific">Gordonia amarae</name>
    <dbReference type="NCBI Taxonomy" id="36821"/>
    <lineage>
        <taxon>Bacteria</taxon>
        <taxon>Bacillati</taxon>
        <taxon>Actinomycetota</taxon>
        <taxon>Actinomycetes</taxon>
        <taxon>Mycobacteriales</taxon>
        <taxon>Gordoniaceae</taxon>
        <taxon>Gordonia</taxon>
    </lineage>
</organism>
<dbReference type="PANTHER" id="PTHR34039:SF1">
    <property type="entry name" value="UPF0102 PROTEIN YRAN"/>
    <property type="match status" value="1"/>
</dbReference>
<sequence length="134" mass="14904">MSEQGSGGPRENRRATIGRLGEDIATDYVTDAGWTVLERNWRCRYGELDIIAVDGTVLVVVEVKTRASRMYGDPAEAVTPDKLARMRRATQVWLAGQDTWFSTIRFDVIAIQLDPTAPDDATRAGLRHHTGVFV</sequence>
<gene>
    <name evidence="3" type="ORF">GII30_09625</name>
</gene>
<dbReference type="InterPro" id="IPR003509">
    <property type="entry name" value="UPF0102_YraN-like"/>
</dbReference>
<dbReference type="InterPro" id="IPR011856">
    <property type="entry name" value="tRNA_endonuc-like_dom_sf"/>
</dbReference>
<dbReference type="SUPFAM" id="SSF52980">
    <property type="entry name" value="Restriction endonuclease-like"/>
    <property type="match status" value="1"/>
</dbReference>
<dbReference type="CDD" id="cd20736">
    <property type="entry name" value="PoNe_Nuclease"/>
    <property type="match status" value="1"/>
</dbReference>
<dbReference type="PANTHER" id="PTHR34039">
    <property type="entry name" value="UPF0102 PROTEIN YRAN"/>
    <property type="match status" value="1"/>
</dbReference>
<reference evidence="3" key="1">
    <citation type="journal article" date="2021" name="Nat. Microbiol.">
        <title>Cocultivation of an ultrasmall environmental parasitic bacterium with lytic ability against bacteria associated with wastewater foams.</title>
        <authorList>
            <person name="Batinovic S."/>
            <person name="Rose J.J.A."/>
            <person name="Ratcliffe J."/>
            <person name="Seviour R.J."/>
            <person name="Petrovski S."/>
        </authorList>
    </citation>
    <scope>NUCLEOTIDE SEQUENCE</scope>
    <source>
        <strain evidence="3">CON44</strain>
    </source>
</reference>
<dbReference type="GO" id="GO:0003676">
    <property type="term" value="F:nucleic acid binding"/>
    <property type="evidence" value="ECO:0007669"/>
    <property type="project" value="InterPro"/>
</dbReference>
<dbReference type="EMBL" id="CP045810">
    <property type="protein sequence ID" value="QHN39387.1"/>
    <property type="molecule type" value="Genomic_DNA"/>
</dbReference>
<dbReference type="AlphaFoldDB" id="A0A857MIW2"/>
<evidence type="ECO:0000256" key="2">
    <source>
        <dbReference type="HAMAP-Rule" id="MF_00048"/>
    </source>
</evidence>
<proteinExistence type="inferred from homology"/>
<evidence type="ECO:0000313" key="3">
    <source>
        <dbReference type="EMBL" id="QHN39387.1"/>
    </source>
</evidence>
<dbReference type="InterPro" id="IPR011335">
    <property type="entry name" value="Restrct_endonuc-II-like"/>
</dbReference>
<dbReference type="Pfam" id="PF02021">
    <property type="entry name" value="UPF0102"/>
    <property type="match status" value="1"/>
</dbReference>
<dbReference type="NCBIfam" id="NF009150">
    <property type="entry name" value="PRK12497.1-3"/>
    <property type="match status" value="1"/>
</dbReference>
<dbReference type="HAMAP" id="MF_00048">
    <property type="entry name" value="UPF0102"/>
    <property type="match status" value="1"/>
</dbReference>
<dbReference type="Gene3D" id="3.40.1350.10">
    <property type="match status" value="1"/>
</dbReference>
<comment type="similarity">
    <text evidence="1 2">Belongs to the UPF0102 family.</text>
</comment>
<dbReference type="NCBIfam" id="NF009154">
    <property type="entry name" value="PRK12497.3-3"/>
    <property type="match status" value="1"/>
</dbReference>